<sequence>MRFGQRCTVWAEIVVSVDDQMDRTSSMLIHYERPEYAKSATVLHRPDSLSLFLDSLENPLSEMNLEESLFSSQQEDLSKRRASLMVELVSTQNATGKVENRVQRMENSSLVVNLLGNSGKNNNTSFVKIRKFVGGKISS</sequence>
<dbReference type="EMBL" id="CAKAEH010000456">
    <property type="protein sequence ID" value="CAG9531069.1"/>
    <property type="molecule type" value="Genomic_DNA"/>
</dbReference>
<proteinExistence type="predicted"/>
<dbReference type="OrthoDB" id="5795281at2759"/>
<evidence type="ECO:0000313" key="1">
    <source>
        <dbReference type="EMBL" id="CAG9531069.1"/>
    </source>
</evidence>
<protein>
    <submittedName>
        <fullName evidence="1">Uncharacterized protein</fullName>
    </submittedName>
</protein>
<reference evidence="1" key="1">
    <citation type="submission" date="2021-09" db="EMBL/GenBank/DDBJ databases">
        <authorList>
            <consortium name="Pathogen Informatics"/>
        </authorList>
    </citation>
    <scope>NUCLEOTIDE SEQUENCE</scope>
</reference>
<accession>A0A8J2Q8M1</accession>
<gene>
    <name evidence="1" type="ORF">CJOHNSTONI_LOCUS1500</name>
</gene>
<dbReference type="Proteomes" id="UP000746747">
    <property type="component" value="Unassembled WGS sequence"/>
</dbReference>
<dbReference type="AlphaFoldDB" id="A0A8J2Q8M1"/>
<keyword evidence="2" id="KW-1185">Reference proteome</keyword>
<organism evidence="1 2">
    <name type="scientific">Cercopithifilaria johnstoni</name>
    <dbReference type="NCBI Taxonomy" id="2874296"/>
    <lineage>
        <taxon>Eukaryota</taxon>
        <taxon>Metazoa</taxon>
        <taxon>Ecdysozoa</taxon>
        <taxon>Nematoda</taxon>
        <taxon>Chromadorea</taxon>
        <taxon>Rhabditida</taxon>
        <taxon>Spirurina</taxon>
        <taxon>Spiruromorpha</taxon>
        <taxon>Filarioidea</taxon>
        <taxon>Onchocercidae</taxon>
        <taxon>Cercopithifilaria</taxon>
    </lineage>
</organism>
<comment type="caution">
    <text evidence="1">The sequence shown here is derived from an EMBL/GenBank/DDBJ whole genome shotgun (WGS) entry which is preliminary data.</text>
</comment>
<name>A0A8J2Q8M1_9BILA</name>
<evidence type="ECO:0000313" key="2">
    <source>
        <dbReference type="Proteomes" id="UP000746747"/>
    </source>
</evidence>